<comment type="function">
    <text evidence="8">Nucleotidyltransferase involved in the post-translational modification of proteins. It can catalyze the addition of adenosine monophosphate (AMP) or uridine monophosphate (UMP) to a protein, resulting in modifications known as AMPylation and UMPylation.</text>
</comment>
<keyword evidence="10" id="KW-1185">Reference proteome</keyword>
<evidence type="ECO:0000256" key="1">
    <source>
        <dbReference type="ARBA" id="ARBA00009747"/>
    </source>
</evidence>
<feature type="binding site" evidence="8">
    <location>
        <position position="123"/>
    </location>
    <ligand>
        <name>ATP</name>
        <dbReference type="ChEBI" id="CHEBI:30616"/>
    </ligand>
</feature>
<feature type="binding site" evidence="8">
    <location>
        <position position="88"/>
    </location>
    <ligand>
        <name>ATP</name>
        <dbReference type="ChEBI" id="CHEBI:30616"/>
    </ligand>
</feature>
<feature type="binding site" evidence="8">
    <location>
        <position position="91"/>
    </location>
    <ligand>
        <name>ATP</name>
        <dbReference type="ChEBI" id="CHEBI:30616"/>
    </ligand>
</feature>
<evidence type="ECO:0000313" key="10">
    <source>
        <dbReference type="Proteomes" id="UP000184292"/>
    </source>
</evidence>
<feature type="binding site" evidence="8">
    <location>
        <position position="181"/>
    </location>
    <ligand>
        <name>ATP</name>
        <dbReference type="ChEBI" id="CHEBI:30616"/>
    </ligand>
</feature>
<dbReference type="EC" id="2.7.7.108" evidence="8"/>
<feature type="binding site" evidence="8">
    <location>
        <position position="256"/>
    </location>
    <ligand>
        <name>ATP</name>
        <dbReference type="ChEBI" id="CHEBI:30616"/>
    </ligand>
</feature>
<comment type="cofactor">
    <cofactor evidence="8">
        <name>Mg(2+)</name>
        <dbReference type="ChEBI" id="CHEBI:18420"/>
    </cofactor>
    <cofactor evidence="8">
        <name>Mn(2+)</name>
        <dbReference type="ChEBI" id="CHEBI:29035"/>
    </cofactor>
</comment>
<keyword evidence="8" id="KW-0464">Manganese</keyword>
<keyword evidence="6 8" id="KW-0067">ATP-binding</keyword>
<keyword evidence="3 8" id="KW-0548">Nucleotidyltransferase</keyword>
<dbReference type="PANTHER" id="PTHR32057:SF14">
    <property type="entry name" value="PROTEIN ADENYLYLTRANSFERASE SELO, MITOCHONDRIAL"/>
    <property type="match status" value="1"/>
</dbReference>
<evidence type="ECO:0000256" key="8">
    <source>
        <dbReference type="HAMAP-Rule" id="MF_00692"/>
    </source>
</evidence>
<feature type="binding site" evidence="8">
    <location>
        <position position="90"/>
    </location>
    <ligand>
        <name>ATP</name>
        <dbReference type="ChEBI" id="CHEBI:30616"/>
    </ligand>
</feature>
<comment type="catalytic activity">
    <reaction evidence="8">
        <text>L-seryl-[protein] + ATP = 3-O-(5'-adenylyl)-L-seryl-[protein] + diphosphate</text>
        <dbReference type="Rhea" id="RHEA:58120"/>
        <dbReference type="Rhea" id="RHEA-COMP:9863"/>
        <dbReference type="Rhea" id="RHEA-COMP:15073"/>
        <dbReference type="ChEBI" id="CHEBI:29999"/>
        <dbReference type="ChEBI" id="CHEBI:30616"/>
        <dbReference type="ChEBI" id="CHEBI:33019"/>
        <dbReference type="ChEBI" id="CHEBI:142516"/>
        <dbReference type="EC" id="2.7.7.108"/>
    </reaction>
</comment>
<keyword evidence="5 8" id="KW-0547">Nucleotide-binding</keyword>
<evidence type="ECO:0000256" key="5">
    <source>
        <dbReference type="ARBA" id="ARBA00022741"/>
    </source>
</evidence>
<sequence>MSLQIAFDNSYARLPDRLFTRHGATPVAAPRLIALNEGLARRMGLDPASLRGAEGVAMLAGNAAPEGAAPLAQAYAGHQFGNWNPGLGDGRALLLGEIVGPDGVRRDLQLKGSGRTPYSRGGDGRAWLGPVLREYLTSEAMAAMGVPTTRALAAVATGETVLREAPLPGAILARVAASHVRVGTFERFAAAGDVAALEALRDHVLARHYPEADGTEGLLAAVVEAQARLVAQWMALGFVHGVMNTDNMAISGETIDYGPCAFIDAYRPDAVYSSIDVHGRYAWNAQPQIALWNLAQLASSLVPLMDSEEAAIERFTAILDGFAGTYQAEWLRLFAAKLGLPADRADRELVENLLGLMAAGGSDFTNTFAALEDDLAGTRGSIAPLRDQVADRAGLEAWLAEWRGRGPEAARMAGANPRIVPRLHLVERVITAAVAGDEAPFHTLLARATDPFADPGADWTTPPAMDERVTRTFCGT</sequence>
<dbReference type="Pfam" id="PF02696">
    <property type="entry name" value="SelO"/>
    <property type="match status" value="1"/>
</dbReference>
<dbReference type="EMBL" id="FQYO01000001">
    <property type="protein sequence ID" value="SHI32897.1"/>
    <property type="molecule type" value="Genomic_DNA"/>
</dbReference>
<comment type="catalytic activity">
    <reaction evidence="8">
        <text>L-tyrosyl-[protein] + UTP = O-(5'-uridylyl)-L-tyrosyl-[protein] + diphosphate</text>
        <dbReference type="Rhea" id="RHEA:83887"/>
        <dbReference type="Rhea" id="RHEA-COMP:10136"/>
        <dbReference type="Rhea" id="RHEA-COMP:20238"/>
        <dbReference type="ChEBI" id="CHEBI:33019"/>
        <dbReference type="ChEBI" id="CHEBI:46398"/>
        <dbReference type="ChEBI" id="CHEBI:46858"/>
        <dbReference type="ChEBI" id="CHEBI:90602"/>
    </reaction>
</comment>
<dbReference type="RefSeq" id="WP_073325895.1">
    <property type="nucleotide sequence ID" value="NZ_FQYO01000001.1"/>
</dbReference>
<keyword evidence="7 8" id="KW-0460">Magnesium</keyword>
<feature type="active site" description="Proton acceptor" evidence="8">
    <location>
        <position position="246"/>
    </location>
</feature>
<keyword evidence="2 8" id="KW-0808">Transferase</keyword>
<comment type="similarity">
    <text evidence="1 8">Belongs to the SELO family.</text>
</comment>
<evidence type="ECO:0000256" key="4">
    <source>
        <dbReference type="ARBA" id="ARBA00022723"/>
    </source>
</evidence>
<dbReference type="GO" id="GO:0000287">
    <property type="term" value="F:magnesium ion binding"/>
    <property type="evidence" value="ECO:0007669"/>
    <property type="project" value="UniProtKB-UniRule"/>
</dbReference>
<feature type="binding site" evidence="8">
    <location>
        <position position="174"/>
    </location>
    <ligand>
        <name>ATP</name>
        <dbReference type="ChEBI" id="CHEBI:30616"/>
    </ligand>
</feature>
<feature type="binding site" evidence="8">
    <location>
        <position position="111"/>
    </location>
    <ligand>
        <name>ATP</name>
        <dbReference type="ChEBI" id="CHEBI:30616"/>
    </ligand>
</feature>
<proteinExistence type="inferred from homology"/>
<dbReference type="AlphaFoldDB" id="A0A1M6A8W8"/>
<dbReference type="EC" id="2.7.7.-" evidence="8"/>
<gene>
    <name evidence="8" type="primary">ydiU</name>
    <name evidence="8" type="synonym">selO</name>
    <name evidence="9" type="ORF">SAMN05444417_0299</name>
</gene>
<dbReference type="PANTHER" id="PTHR32057">
    <property type="entry name" value="PROTEIN ADENYLYLTRANSFERASE SELO, MITOCHONDRIAL"/>
    <property type="match status" value="1"/>
</dbReference>
<dbReference type="HAMAP" id="MF_00692">
    <property type="entry name" value="SelO"/>
    <property type="match status" value="1"/>
</dbReference>
<dbReference type="OrthoDB" id="9776281at2"/>
<evidence type="ECO:0000256" key="7">
    <source>
        <dbReference type="ARBA" id="ARBA00022842"/>
    </source>
</evidence>
<evidence type="ECO:0000313" key="9">
    <source>
        <dbReference type="EMBL" id="SHI32897.1"/>
    </source>
</evidence>
<evidence type="ECO:0000256" key="2">
    <source>
        <dbReference type="ARBA" id="ARBA00022679"/>
    </source>
</evidence>
<name>A0A1M6A8W8_9RHOB</name>
<comment type="catalytic activity">
    <reaction evidence="8">
        <text>L-histidyl-[protein] + UTP = N(tele)-(5'-uridylyl)-L-histidyl-[protein] + diphosphate</text>
        <dbReference type="Rhea" id="RHEA:83891"/>
        <dbReference type="Rhea" id="RHEA-COMP:9745"/>
        <dbReference type="Rhea" id="RHEA-COMP:20239"/>
        <dbReference type="ChEBI" id="CHEBI:29979"/>
        <dbReference type="ChEBI" id="CHEBI:33019"/>
        <dbReference type="ChEBI" id="CHEBI:46398"/>
        <dbReference type="ChEBI" id="CHEBI:233474"/>
    </reaction>
</comment>
<comment type="catalytic activity">
    <reaction evidence="8">
        <text>L-tyrosyl-[protein] + ATP = O-(5'-adenylyl)-L-tyrosyl-[protein] + diphosphate</text>
        <dbReference type="Rhea" id="RHEA:54288"/>
        <dbReference type="Rhea" id="RHEA-COMP:10136"/>
        <dbReference type="Rhea" id="RHEA-COMP:13846"/>
        <dbReference type="ChEBI" id="CHEBI:30616"/>
        <dbReference type="ChEBI" id="CHEBI:33019"/>
        <dbReference type="ChEBI" id="CHEBI:46858"/>
        <dbReference type="ChEBI" id="CHEBI:83624"/>
        <dbReference type="EC" id="2.7.7.108"/>
    </reaction>
</comment>
<comment type="catalytic activity">
    <reaction evidence="8">
        <text>L-threonyl-[protein] + ATP = 3-O-(5'-adenylyl)-L-threonyl-[protein] + diphosphate</text>
        <dbReference type="Rhea" id="RHEA:54292"/>
        <dbReference type="Rhea" id="RHEA-COMP:11060"/>
        <dbReference type="Rhea" id="RHEA-COMP:13847"/>
        <dbReference type="ChEBI" id="CHEBI:30013"/>
        <dbReference type="ChEBI" id="CHEBI:30616"/>
        <dbReference type="ChEBI" id="CHEBI:33019"/>
        <dbReference type="ChEBI" id="CHEBI:138113"/>
        <dbReference type="EC" id="2.7.7.108"/>
    </reaction>
</comment>
<protein>
    <recommendedName>
        <fullName evidence="8">Protein nucleotidyltransferase YdiU</fullName>
        <ecNumber evidence="8">2.7.7.-</ecNumber>
    </recommendedName>
    <alternativeName>
        <fullName evidence="8">Protein adenylyltransferase YdiU</fullName>
        <ecNumber evidence="8">2.7.7.108</ecNumber>
    </alternativeName>
    <alternativeName>
        <fullName evidence="8">Protein uridylyltransferase YdiU</fullName>
        <ecNumber evidence="8">2.7.7.-</ecNumber>
    </alternativeName>
</protein>
<dbReference type="GO" id="GO:0030145">
    <property type="term" value="F:manganese ion binding"/>
    <property type="evidence" value="ECO:0007669"/>
    <property type="project" value="UniProtKB-UniRule"/>
</dbReference>
<comment type="catalytic activity">
    <reaction evidence="8">
        <text>L-seryl-[protein] + UTP = O-(5'-uridylyl)-L-seryl-[protein] + diphosphate</text>
        <dbReference type="Rhea" id="RHEA:64604"/>
        <dbReference type="Rhea" id="RHEA-COMP:9863"/>
        <dbReference type="Rhea" id="RHEA-COMP:16635"/>
        <dbReference type="ChEBI" id="CHEBI:29999"/>
        <dbReference type="ChEBI" id="CHEBI:33019"/>
        <dbReference type="ChEBI" id="CHEBI:46398"/>
        <dbReference type="ChEBI" id="CHEBI:156051"/>
    </reaction>
</comment>
<dbReference type="STRING" id="1447782.SAMN05444417_0299"/>
<accession>A0A1M6A8W8</accession>
<dbReference type="InterPro" id="IPR003846">
    <property type="entry name" value="SelO"/>
</dbReference>
<organism evidence="9 10">
    <name type="scientific">Wenxinia saemankumensis</name>
    <dbReference type="NCBI Taxonomy" id="1447782"/>
    <lineage>
        <taxon>Bacteria</taxon>
        <taxon>Pseudomonadati</taxon>
        <taxon>Pseudomonadota</taxon>
        <taxon>Alphaproteobacteria</taxon>
        <taxon>Rhodobacterales</taxon>
        <taxon>Roseobacteraceae</taxon>
        <taxon>Wenxinia</taxon>
    </lineage>
</organism>
<dbReference type="GO" id="GO:0005524">
    <property type="term" value="F:ATP binding"/>
    <property type="evidence" value="ECO:0007669"/>
    <property type="project" value="UniProtKB-UniRule"/>
</dbReference>
<dbReference type="GO" id="GO:0070733">
    <property type="term" value="F:AMPylase activity"/>
    <property type="evidence" value="ECO:0007669"/>
    <property type="project" value="UniProtKB-EC"/>
</dbReference>
<dbReference type="Proteomes" id="UP000184292">
    <property type="component" value="Unassembled WGS sequence"/>
</dbReference>
<evidence type="ECO:0000256" key="6">
    <source>
        <dbReference type="ARBA" id="ARBA00022840"/>
    </source>
</evidence>
<reference evidence="9 10" key="1">
    <citation type="submission" date="2016-11" db="EMBL/GenBank/DDBJ databases">
        <authorList>
            <person name="Jaros S."/>
            <person name="Januszkiewicz K."/>
            <person name="Wedrychowicz H."/>
        </authorList>
    </citation>
    <scope>NUCLEOTIDE SEQUENCE [LARGE SCALE GENOMIC DNA]</scope>
    <source>
        <strain evidence="9 10">DSM 100565</strain>
    </source>
</reference>
<dbReference type="NCBIfam" id="NF000658">
    <property type="entry name" value="PRK00029.1"/>
    <property type="match status" value="1"/>
</dbReference>
<feature type="binding site" evidence="8">
    <location>
        <position position="256"/>
    </location>
    <ligand>
        <name>Mg(2+)</name>
        <dbReference type="ChEBI" id="CHEBI:18420"/>
    </ligand>
</feature>
<feature type="binding site" evidence="8">
    <location>
        <position position="124"/>
    </location>
    <ligand>
        <name>ATP</name>
        <dbReference type="ChEBI" id="CHEBI:30616"/>
    </ligand>
</feature>
<keyword evidence="4 8" id="KW-0479">Metal-binding</keyword>
<evidence type="ECO:0000256" key="3">
    <source>
        <dbReference type="ARBA" id="ARBA00022695"/>
    </source>
</evidence>
<feature type="binding site" evidence="8">
    <location>
        <position position="247"/>
    </location>
    <ligand>
        <name>Mg(2+)</name>
        <dbReference type="ChEBI" id="CHEBI:18420"/>
    </ligand>
</feature>